<accession>A0A1R3JBC5</accession>
<dbReference type="AlphaFoldDB" id="A0A1R3JBC5"/>
<gene>
    <name evidence="1" type="ORF">CCACVL1_06919</name>
</gene>
<dbReference type="InterPro" id="IPR004158">
    <property type="entry name" value="DUF247_pln"/>
</dbReference>
<proteinExistence type="predicted"/>
<dbReference type="Pfam" id="PF03140">
    <property type="entry name" value="DUF247"/>
    <property type="match status" value="1"/>
</dbReference>
<dbReference type="OrthoDB" id="973861at2759"/>
<keyword evidence="2" id="KW-1185">Reference proteome</keyword>
<dbReference type="EMBL" id="AWWV01008242">
    <property type="protein sequence ID" value="OMO92105.1"/>
    <property type="molecule type" value="Genomic_DNA"/>
</dbReference>
<evidence type="ECO:0000313" key="1">
    <source>
        <dbReference type="EMBL" id="OMO92105.1"/>
    </source>
</evidence>
<reference evidence="1 2" key="1">
    <citation type="submission" date="2013-09" db="EMBL/GenBank/DDBJ databases">
        <title>Corchorus capsularis genome sequencing.</title>
        <authorList>
            <person name="Alam M."/>
            <person name="Haque M.S."/>
            <person name="Islam M.S."/>
            <person name="Emdad E.M."/>
            <person name="Islam M.M."/>
            <person name="Ahmed B."/>
            <person name="Halim A."/>
            <person name="Hossen Q.M.M."/>
            <person name="Hossain M.Z."/>
            <person name="Ahmed R."/>
            <person name="Khan M.M."/>
            <person name="Islam R."/>
            <person name="Rashid M.M."/>
            <person name="Khan S.A."/>
            <person name="Rahman M.S."/>
            <person name="Alam M."/>
        </authorList>
    </citation>
    <scope>NUCLEOTIDE SEQUENCE [LARGE SCALE GENOMIC DNA]</scope>
    <source>
        <strain evidence="2">cv. CVL-1</strain>
        <tissue evidence="1">Whole seedling</tissue>
    </source>
</reference>
<organism evidence="1 2">
    <name type="scientific">Corchorus capsularis</name>
    <name type="common">Jute</name>
    <dbReference type="NCBI Taxonomy" id="210143"/>
    <lineage>
        <taxon>Eukaryota</taxon>
        <taxon>Viridiplantae</taxon>
        <taxon>Streptophyta</taxon>
        <taxon>Embryophyta</taxon>
        <taxon>Tracheophyta</taxon>
        <taxon>Spermatophyta</taxon>
        <taxon>Magnoliopsida</taxon>
        <taxon>eudicotyledons</taxon>
        <taxon>Gunneridae</taxon>
        <taxon>Pentapetalae</taxon>
        <taxon>rosids</taxon>
        <taxon>malvids</taxon>
        <taxon>Malvales</taxon>
        <taxon>Malvaceae</taxon>
        <taxon>Grewioideae</taxon>
        <taxon>Apeibeae</taxon>
        <taxon>Corchorus</taxon>
    </lineage>
</organism>
<comment type="caution">
    <text evidence="1">The sequence shown here is derived from an EMBL/GenBank/DDBJ whole genome shotgun (WGS) entry which is preliminary data.</text>
</comment>
<feature type="non-terminal residue" evidence="1">
    <location>
        <position position="100"/>
    </location>
</feature>
<name>A0A1R3JBC5_COCAP</name>
<sequence length="100" mass="11376">MGSATELYEVGMRFKAGKREGMFNIEFVRDKTLIIPTLMIDHDSERLFHNVIAFEQFNNGHCSIFMDYTRIIACLIKNANDVALLSSLGIIENMLGTDEE</sequence>
<dbReference type="Proteomes" id="UP000188268">
    <property type="component" value="Unassembled WGS sequence"/>
</dbReference>
<protein>
    <submittedName>
        <fullName evidence="1">Uncharacterized protein</fullName>
    </submittedName>
</protein>
<dbReference type="Gramene" id="OMO92105">
    <property type="protein sequence ID" value="OMO92105"/>
    <property type="gene ID" value="CCACVL1_06919"/>
</dbReference>
<dbReference type="STRING" id="210143.A0A1R3JBC5"/>
<evidence type="ECO:0000313" key="2">
    <source>
        <dbReference type="Proteomes" id="UP000188268"/>
    </source>
</evidence>
<dbReference type="PANTHER" id="PTHR31170">
    <property type="entry name" value="BNAC04G53230D PROTEIN"/>
    <property type="match status" value="1"/>
</dbReference>
<dbReference type="PANTHER" id="PTHR31170:SF25">
    <property type="entry name" value="BNAA09G04570D PROTEIN"/>
    <property type="match status" value="1"/>
</dbReference>